<evidence type="ECO:0000313" key="1">
    <source>
        <dbReference type="EMBL" id="GII44630.1"/>
    </source>
</evidence>
<reference evidence="1" key="1">
    <citation type="submission" date="2021-01" db="EMBL/GenBank/DDBJ databases">
        <title>Whole genome shotgun sequence of Planotetraspora silvatica NBRC 100141.</title>
        <authorList>
            <person name="Komaki H."/>
            <person name="Tamura T."/>
        </authorList>
    </citation>
    <scope>NUCLEOTIDE SEQUENCE</scope>
    <source>
        <strain evidence="1">NBRC 100141</strain>
    </source>
</reference>
<accession>A0A8J3XKV4</accession>
<dbReference type="EMBL" id="BOOQ01000003">
    <property type="protein sequence ID" value="GII44630.1"/>
    <property type="molecule type" value="Genomic_DNA"/>
</dbReference>
<sequence length="56" mass="5715">MTAAHDDVPSGVHIACVRDAEPAEAAHAEDADNPTARAATAAADMSLLIIFSPETV</sequence>
<dbReference type="Proteomes" id="UP000644610">
    <property type="component" value="Unassembled WGS sequence"/>
</dbReference>
<name>A0A8J3XKV4_9ACTN</name>
<gene>
    <name evidence="1" type="ORF">Psi02_10540</name>
</gene>
<comment type="caution">
    <text evidence="1">The sequence shown here is derived from an EMBL/GenBank/DDBJ whole genome shotgun (WGS) entry which is preliminary data.</text>
</comment>
<protein>
    <submittedName>
        <fullName evidence="1">Uncharacterized protein</fullName>
    </submittedName>
</protein>
<keyword evidence="2" id="KW-1185">Reference proteome</keyword>
<organism evidence="1 2">
    <name type="scientific">Planotetraspora silvatica</name>
    <dbReference type="NCBI Taxonomy" id="234614"/>
    <lineage>
        <taxon>Bacteria</taxon>
        <taxon>Bacillati</taxon>
        <taxon>Actinomycetota</taxon>
        <taxon>Actinomycetes</taxon>
        <taxon>Streptosporangiales</taxon>
        <taxon>Streptosporangiaceae</taxon>
        <taxon>Planotetraspora</taxon>
    </lineage>
</organism>
<proteinExistence type="predicted"/>
<evidence type="ECO:0000313" key="2">
    <source>
        <dbReference type="Proteomes" id="UP000644610"/>
    </source>
</evidence>
<dbReference type="AlphaFoldDB" id="A0A8J3XKV4"/>